<gene>
    <name evidence="2" type="primary">g2178</name>
    <name evidence="2" type="ORF">VP750_LOCUS1863</name>
</gene>
<evidence type="ECO:0000313" key="2">
    <source>
        <dbReference type="EMBL" id="CAL5220204.1"/>
    </source>
</evidence>
<protein>
    <submittedName>
        <fullName evidence="2">G2178 protein</fullName>
    </submittedName>
</protein>
<comment type="caution">
    <text evidence="2">The sequence shown here is derived from an EMBL/GenBank/DDBJ whole genome shotgun (WGS) entry which is preliminary data.</text>
</comment>
<evidence type="ECO:0000313" key="3">
    <source>
        <dbReference type="Proteomes" id="UP001497392"/>
    </source>
</evidence>
<organism evidence="2 3">
    <name type="scientific">Coccomyxa viridis</name>
    <dbReference type="NCBI Taxonomy" id="1274662"/>
    <lineage>
        <taxon>Eukaryota</taxon>
        <taxon>Viridiplantae</taxon>
        <taxon>Chlorophyta</taxon>
        <taxon>core chlorophytes</taxon>
        <taxon>Trebouxiophyceae</taxon>
        <taxon>Trebouxiophyceae incertae sedis</taxon>
        <taxon>Coccomyxaceae</taxon>
        <taxon>Coccomyxa</taxon>
    </lineage>
</organism>
<dbReference type="SUPFAM" id="SSF55724">
    <property type="entry name" value="Mog1p/PsbP-like"/>
    <property type="match status" value="1"/>
</dbReference>
<dbReference type="Proteomes" id="UP001497392">
    <property type="component" value="Unassembled WGS sequence"/>
</dbReference>
<dbReference type="InterPro" id="IPR016123">
    <property type="entry name" value="Mog1/PsbP_a/b/a-sand"/>
</dbReference>
<dbReference type="Pfam" id="PF01789">
    <property type="entry name" value="PsbP"/>
    <property type="match status" value="1"/>
</dbReference>
<dbReference type="InterPro" id="IPR002683">
    <property type="entry name" value="PsbP_C"/>
</dbReference>
<feature type="domain" description="PsbP C-terminal" evidence="1">
    <location>
        <begin position="112"/>
        <end position="241"/>
    </location>
</feature>
<sequence>MARATLARTCGCNGMIRAVYGRAQSQVEAQTGGKVGGTGEVTSTSSSFPEEFKSLTDGFLAYTFKYPATISGQPAGIIFSRKPERYSSAAPLTPDARQRIVAELVSFPNGVTISVSVGPPSPVLKGKPVDQWGAREVADTVLQDRSTARVTTGQRVSLNSIESAAQETRDGLTYWVYEHLSQGSPSALTSTKETYRHAWSVTSSRPGLDKSPYLYTLTLSCPDEKWPTIGPIYEACQKSFRLTPTTKDYVPPDKDPWRFF</sequence>
<dbReference type="PANTHER" id="PTHR31407:SF7">
    <property type="entry name" value="PSBP DOMAIN-CONTAINING PROTEIN 5, CHLOROPLASTIC"/>
    <property type="match status" value="1"/>
</dbReference>
<proteinExistence type="predicted"/>
<dbReference type="PANTHER" id="PTHR31407">
    <property type="match status" value="1"/>
</dbReference>
<dbReference type="Gene3D" id="3.40.1000.10">
    <property type="entry name" value="Mog1/PsbP, alpha/beta/alpha sandwich"/>
    <property type="match status" value="1"/>
</dbReference>
<keyword evidence="3" id="KW-1185">Reference proteome</keyword>
<accession>A0ABP1FNG7</accession>
<reference evidence="2 3" key="1">
    <citation type="submission" date="2024-06" db="EMBL/GenBank/DDBJ databases">
        <authorList>
            <person name="Kraege A."/>
            <person name="Thomma B."/>
        </authorList>
    </citation>
    <scope>NUCLEOTIDE SEQUENCE [LARGE SCALE GENOMIC DNA]</scope>
</reference>
<name>A0ABP1FNG7_9CHLO</name>
<dbReference type="EMBL" id="CAXHTA020000003">
    <property type="protein sequence ID" value="CAL5220204.1"/>
    <property type="molecule type" value="Genomic_DNA"/>
</dbReference>
<evidence type="ECO:0000259" key="1">
    <source>
        <dbReference type="Pfam" id="PF01789"/>
    </source>
</evidence>